<evidence type="ECO:0000313" key="6">
    <source>
        <dbReference type="Proteomes" id="UP001597512"/>
    </source>
</evidence>
<feature type="domain" description="HTH luxR-type" evidence="4">
    <location>
        <begin position="7"/>
        <end position="72"/>
    </location>
</feature>
<reference evidence="6" key="1">
    <citation type="journal article" date="2019" name="Int. J. Syst. Evol. Microbiol.">
        <title>The Global Catalogue of Microorganisms (GCM) 10K type strain sequencing project: providing services to taxonomists for standard genome sequencing and annotation.</title>
        <authorList>
            <consortium name="The Broad Institute Genomics Platform"/>
            <consortium name="The Broad Institute Genome Sequencing Center for Infectious Disease"/>
            <person name="Wu L."/>
            <person name="Ma J."/>
        </authorList>
    </citation>
    <scope>NUCLEOTIDE SEQUENCE [LARGE SCALE GENOMIC DNA]</scope>
    <source>
        <strain evidence="6">KCTC 52490</strain>
    </source>
</reference>
<dbReference type="InterPro" id="IPR000792">
    <property type="entry name" value="Tscrpt_reg_LuxR_C"/>
</dbReference>
<dbReference type="RefSeq" id="WP_381508144.1">
    <property type="nucleotide sequence ID" value="NZ_JBHUOM010000043.1"/>
</dbReference>
<dbReference type="SUPFAM" id="SSF46894">
    <property type="entry name" value="C-terminal effector domain of the bipartite response regulators"/>
    <property type="match status" value="1"/>
</dbReference>
<evidence type="ECO:0000259" key="4">
    <source>
        <dbReference type="PROSITE" id="PS50043"/>
    </source>
</evidence>
<organism evidence="5 6">
    <name type="scientific">Spirosoma flavum</name>
    <dbReference type="NCBI Taxonomy" id="2048557"/>
    <lineage>
        <taxon>Bacteria</taxon>
        <taxon>Pseudomonadati</taxon>
        <taxon>Bacteroidota</taxon>
        <taxon>Cytophagia</taxon>
        <taxon>Cytophagales</taxon>
        <taxon>Cytophagaceae</taxon>
        <taxon>Spirosoma</taxon>
    </lineage>
</organism>
<sequence>MPFPSRISIAEHYLTARETEIVWYCANGLTTEAIAEKLFISTDTVKRHKDNIRERFNLHGYNCLHEFALHRKGELAKYINADSLYRLP</sequence>
<keyword evidence="3" id="KW-0804">Transcription</keyword>
<proteinExistence type="predicted"/>
<evidence type="ECO:0000313" key="5">
    <source>
        <dbReference type="EMBL" id="MFD2937761.1"/>
    </source>
</evidence>
<accession>A0ABW6AQL6</accession>
<protein>
    <submittedName>
        <fullName evidence="5">Response regulator transcription factor</fullName>
    </submittedName>
</protein>
<dbReference type="Proteomes" id="UP001597512">
    <property type="component" value="Unassembled WGS sequence"/>
</dbReference>
<dbReference type="PROSITE" id="PS00622">
    <property type="entry name" value="HTH_LUXR_1"/>
    <property type="match status" value="1"/>
</dbReference>
<dbReference type="PROSITE" id="PS50043">
    <property type="entry name" value="HTH_LUXR_2"/>
    <property type="match status" value="1"/>
</dbReference>
<dbReference type="PRINTS" id="PR00038">
    <property type="entry name" value="HTHLUXR"/>
</dbReference>
<dbReference type="CDD" id="cd06170">
    <property type="entry name" value="LuxR_C_like"/>
    <property type="match status" value="1"/>
</dbReference>
<dbReference type="SMART" id="SM00421">
    <property type="entry name" value="HTH_LUXR"/>
    <property type="match status" value="1"/>
</dbReference>
<keyword evidence="6" id="KW-1185">Reference proteome</keyword>
<dbReference type="InterPro" id="IPR016032">
    <property type="entry name" value="Sig_transdc_resp-reg_C-effctor"/>
</dbReference>
<dbReference type="EMBL" id="JBHUOM010000043">
    <property type="protein sequence ID" value="MFD2937761.1"/>
    <property type="molecule type" value="Genomic_DNA"/>
</dbReference>
<dbReference type="InterPro" id="IPR036388">
    <property type="entry name" value="WH-like_DNA-bd_sf"/>
</dbReference>
<evidence type="ECO:0000256" key="3">
    <source>
        <dbReference type="ARBA" id="ARBA00023163"/>
    </source>
</evidence>
<dbReference type="PANTHER" id="PTHR44688">
    <property type="entry name" value="DNA-BINDING TRANSCRIPTIONAL ACTIVATOR DEVR_DOSR"/>
    <property type="match status" value="1"/>
</dbReference>
<evidence type="ECO:0000256" key="1">
    <source>
        <dbReference type="ARBA" id="ARBA00023015"/>
    </source>
</evidence>
<name>A0ABW6AQL6_9BACT</name>
<dbReference type="Pfam" id="PF00196">
    <property type="entry name" value="GerE"/>
    <property type="match status" value="1"/>
</dbReference>
<gene>
    <name evidence="5" type="ORF">ACFS25_28600</name>
</gene>
<comment type="caution">
    <text evidence="5">The sequence shown here is derived from an EMBL/GenBank/DDBJ whole genome shotgun (WGS) entry which is preliminary data.</text>
</comment>
<keyword evidence="1" id="KW-0805">Transcription regulation</keyword>
<evidence type="ECO:0000256" key="2">
    <source>
        <dbReference type="ARBA" id="ARBA00023125"/>
    </source>
</evidence>
<keyword evidence="2" id="KW-0238">DNA-binding</keyword>
<dbReference type="Gene3D" id="1.10.10.10">
    <property type="entry name" value="Winged helix-like DNA-binding domain superfamily/Winged helix DNA-binding domain"/>
    <property type="match status" value="1"/>
</dbReference>
<dbReference type="PANTHER" id="PTHR44688:SF16">
    <property type="entry name" value="DNA-BINDING TRANSCRIPTIONAL ACTIVATOR DEVR_DOSR"/>
    <property type="match status" value="1"/>
</dbReference>